<dbReference type="Pfam" id="PF00179">
    <property type="entry name" value="UQ_con"/>
    <property type="match status" value="1"/>
</dbReference>
<evidence type="ECO:0000256" key="1">
    <source>
        <dbReference type="ARBA" id="ARBA00004496"/>
    </source>
</evidence>
<name>A0A8C4QX54_EPTBU</name>
<dbReference type="Gene3D" id="3.10.110.10">
    <property type="entry name" value="Ubiquitin Conjugating Enzyme"/>
    <property type="match status" value="1"/>
</dbReference>
<evidence type="ECO:0000256" key="2">
    <source>
        <dbReference type="ARBA" id="ARBA00012486"/>
    </source>
</evidence>
<accession>A0A8C4QX54</accession>
<keyword evidence="8" id="KW-0832">Ubl conjugation</keyword>
<dbReference type="Ensembl" id="ENSEBUT00000021708.1">
    <property type="protein sequence ID" value="ENSEBUP00000021132.1"/>
    <property type="gene ID" value="ENSEBUG00000013056.1"/>
</dbReference>
<evidence type="ECO:0000313" key="10">
    <source>
        <dbReference type="Ensembl" id="ENSEBUP00000021132.1"/>
    </source>
</evidence>
<dbReference type="PANTHER" id="PTHR24067">
    <property type="entry name" value="UBIQUITIN-CONJUGATING ENZYME E2"/>
    <property type="match status" value="1"/>
</dbReference>
<dbReference type="GO" id="GO:0061631">
    <property type="term" value="F:ubiquitin conjugating enzyme activity"/>
    <property type="evidence" value="ECO:0007669"/>
    <property type="project" value="UniProtKB-EC"/>
</dbReference>
<dbReference type="FunFam" id="3.10.110.10:FF:000006">
    <property type="entry name" value="Ubiquitin-conjugating enzyme E2 Q2"/>
    <property type="match status" value="1"/>
</dbReference>
<dbReference type="Proteomes" id="UP000694388">
    <property type="component" value="Unplaced"/>
</dbReference>
<dbReference type="EC" id="2.3.2.23" evidence="2"/>
<dbReference type="InterPro" id="IPR050113">
    <property type="entry name" value="Ub_conjugating_enzyme"/>
</dbReference>
<evidence type="ECO:0000256" key="6">
    <source>
        <dbReference type="ARBA" id="ARBA00022786"/>
    </source>
</evidence>
<organism evidence="10 11">
    <name type="scientific">Eptatretus burgeri</name>
    <name type="common">Inshore hagfish</name>
    <dbReference type="NCBI Taxonomy" id="7764"/>
    <lineage>
        <taxon>Eukaryota</taxon>
        <taxon>Metazoa</taxon>
        <taxon>Chordata</taxon>
        <taxon>Craniata</taxon>
        <taxon>Vertebrata</taxon>
        <taxon>Cyclostomata</taxon>
        <taxon>Myxini</taxon>
        <taxon>Myxiniformes</taxon>
        <taxon>Myxinidae</taxon>
        <taxon>Eptatretinae</taxon>
        <taxon>Eptatretus</taxon>
    </lineage>
</organism>
<dbReference type="InterPro" id="IPR016135">
    <property type="entry name" value="UBQ-conjugating_enzyme/RWD"/>
</dbReference>
<dbReference type="GO" id="GO:0005524">
    <property type="term" value="F:ATP binding"/>
    <property type="evidence" value="ECO:0007669"/>
    <property type="project" value="UniProtKB-KW"/>
</dbReference>
<evidence type="ECO:0000259" key="9">
    <source>
        <dbReference type="PROSITE" id="PS50127"/>
    </source>
</evidence>
<keyword evidence="5" id="KW-0547">Nucleotide-binding</keyword>
<dbReference type="CDD" id="cd23802">
    <property type="entry name" value="UBCc_UBE2Q"/>
    <property type="match status" value="1"/>
</dbReference>
<evidence type="ECO:0000256" key="3">
    <source>
        <dbReference type="ARBA" id="ARBA00022490"/>
    </source>
</evidence>
<reference evidence="10" key="1">
    <citation type="submission" date="2025-08" db="UniProtKB">
        <authorList>
            <consortium name="Ensembl"/>
        </authorList>
    </citation>
    <scope>IDENTIFICATION</scope>
</reference>
<evidence type="ECO:0000313" key="11">
    <source>
        <dbReference type="Proteomes" id="UP000694388"/>
    </source>
</evidence>
<dbReference type="SUPFAM" id="SSF54495">
    <property type="entry name" value="UBC-like"/>
    <property type="match status" value="2"/>
</dbReference>
<keyword evidence="3" id="KW-0963">Cytoplasm</keyword>
<evidence type="ECO:0000256" key="8">
    <source>
        <dbReference type="ARBA" id="ARBA00022843"/>
    </source>
</evidence>
<comment type="subcellular location">
    <subcellularLocation>
        <location evidence="1">Cytoplasm</location>
    </subcellularLocation>
</comment>
<dbReference type="SMART" id="SM00212">
    <property type="entry name" value="UBCc"/>
    <property type="match status" value="1"/>
</dbReference>
<keyword evidence="6" id="KW-0833">Ubl conjugation pathway</keyword>
<evidence type="ECO:0000256" key="7">
    <source>
        <dbReference type="ARBA" id="ARBA00022840"/>
    </source>
</evidence>
<dbReference type="AlphaFoldDB" id="A0A8C4QX54"/>
<dbReference type="GeneTree" id="ENSGT00940000160166"/>
<evidence type="ECO:0000256" key="4">
    <source>
        <dbReference type="ARBA" id="ARBA00022679"/>
    </source>
</evidence>
<sequence length="364" mass="40576">MSLASLKQELKLLESIFDKNHERFRIDSCCVDELACRFVSADCALLIRCTIAEEYPVSPPIWFAESEDPHLAAVLEKLGGICSGKTVLLQQLKRLLTDLCKLYGLPQHPDIEMLDQPLPSEQICCSFDLNKKGTVSGSVQATDRLMKELRDIYRSASFKGGNYAVELVNDSLYEWNVKILKVDPDSALHSDLLILKEKEEKCCISMNFSFRDNFPFDPPFVRVVSPILTGGYVLGGGAICMELLTKQGWSSAYSIESVIMQISATLVKGKARIQFGANTSQYSLARAQQSFKSLVQIHEKNGMPHSAIVHLSVYITGSESYQTHSCRANLRHCKYIRGRCWLMLFSCGEIPPQGALGKTCMVAV</sequence>
<dbReference type="GO" id="GO:0005737">
    <property type="term" value="C:cytoplasm"/>
    <property type="evidence" value="ECO:0007669"/>
    <property type="project" value="UniProtKB-SubCell"/>
</dbReference>
<evidence type="ECO:0000256" key="5">
    <source>
        <dbReference type="ARBA" id="ARBA00022741"/>
    </source>
</evidence>
<dbReference type="PROSITE" id="PS50127">
    <property type="entry name" value="UBC_2"/>
    <property type="match status" value="1"/>
</dbReference>
<dbReference type="InterPro" id="IPR000608">
    <property type="entry name" value="UBC"/>
</dbReference>
<keyword evidence="11" id="KW-1185">Reference proteome</keyword>
<keyword evidence="7" id="KW-0067">ATP-binding</keyword>
<feature type="domain" description="UBC core" evidence="9">
    <location>
        <begin position="140"/>
        <end position="304"/>
    </location>
</feature>
<reference evidence="10" key="2">
    <citation type="submission" date="2025-09" db="UniProtKB">
        <authorList>
            <consortium name="Ensembl"/>
        </authorList>
    </citation>
    <scope>IDENTIFICATION</scope>
</reference>
<protein>
    <recommendedName>
        <fullName evidence="2">E2 ubiquitin-conjugating enzyme</fullName>
        <ecNumber evidence="2">2.3.2.23</ecNumber>
    </recommendedName>
</protein>
<keyword evidence="4" id="KW-0808">Transferase</keyword>
<proteinExistence type="predicted"/>